<dbReference type="Gene3D" id="3.50.50.60">
    <property type="entry name" value="FAD/NAD(P)-binding domain"/>
    <property type="match status" value="1"/>
</dbReference>
<dbReference type="SUPFAM" id="SSF51905">
    <property type="entry name" value="FAD/NAD(P)-binding domain"/>
    <property type="match status" value="1"/>
</dbReference>
<protein>
    <recommendedName>
        <fullName evidence="1">FAD-binding domain-containing protein</fullName>
    </recommendedName>
</protein>
<dbReference type="EMBL" id="JAAKZV010000139">
    <property type="protein sequence ID" value="NGN67387.1"/>
    <property type="molecule type" value="Genomic_DNA"/>
</dbReference>
<dbReference type="Proteomes" id="UP000481583">
    <property type="component" value="Unassembled WGS sequence"/>
</dbReference>
<evidence type="ECO:0000313" key="3">
    <source>
        <dbReference type="Proteomes" id="UP000481583"/>
    </source>
</evidence>
<reference evidence="2 3" key="1">
    <citation type="submission" date="2020-02" db="EMBL/GenBank/DDBJ databases">
        <title>Whole-genome analyses of novel actinobacteria.</title>
        <authorList>
            <person name="Sahin N."/>
        </authorList>
    </citation>
    <scope>NUCLEOTIDE SEQUENCE [LARGE SCALE GENOMIC DNA]</scope>
    <source>
        <strain evidence="2 3">A7024</strain>
    </source>
</reference>
<comment type="caution">
    <text evidence="2">The sequence shown here is derived from an EMBL/GenBank/DDBJ whole genome shotgun (WGS) entry which is preliminary data.</text>
</comment>
<feature type="domain" description="FAD-binding" evidence="1">
    <location>
        <begin position="3"/>
        <end position="72"/>
    </location>
</feature>
<dbReference type="InterPro" id="IPR036188">
    <property type="entry name" value="FAD/NAD-bd_sf"/>
</dbReference>
<evidence type="ECO:0000313" key="2">
    <source>
        <dbReference type="EMBL" id="NGN67387.1"/>
    </source>
</evidence>
<proteinExistence type="predicted"/>
<dbReference type="AlphaFoldDB" id="A0A6G4U7W0"/>
<sequence length="160" mass="16476">MDPVIVVGAGPVGLALSLVLGSYGVNTVLLDGGGGEDEARQARTVVLRPDTAAFLERLGCGPVLREDGLRLALNLRNGRAIAGSKAHAPGGASSHDNPESPSNVGAGAAFISALRRITESFRFVTYRTAYACPSGCSAKGCDRRLDVAVGTDVRPCARGR</sequence>
<dbReference type="InterPro" id="IPR002938">
    <property type="entry name" value="FAD-bd"/>
</dbReference>
<evidence type="ECO:0000259" key="1">
    <source>
        <dbReference type="Pfam" id="PF01494"/>
    </source>
</evidence>
<dbReference type="GO" id="GO:0071949">
    <property type="term" value="F:FAD binding"/>
    <property type="evidence" value="ECO:0007669"/>
    <property type="project" value="InterPro"/>
</dbReference>
<accession>A0A6G4U7W0</accession>
<keyword evidence="3" id="KW-1185">Reference proteome</keyword>
<dbReference type="Pfam" id="PF01494">
    <property type="entry name" value="FAD_binding_3"/>
    <property type="match status" value="1"/>
</dbReference>
<gene>
    <name evidence="2" type="ORF">G5C51_26215</name>
</gene>
<name>A0A6G4U7W0_9ACTN</name>
<organism evidence="2 3">
    <name type="scientific">Streptomyces coryli</name>
    <dbReference type="NCBI Taxonomy" id="1128680"/>
    <lineage>
        <taxon>Bacteria</taxon>
        <taxon>Bacillati</taxon>
        <taxon>Actinomycetota</taxon>
        <taxon>Actinomycetes</taxon>
        <taxon>Kitasatosporales</taxon>
        <taxon>Streptomycetaceae</taxon>
        <taxon>Streptomyces</taxon>
    </lineage>
</organism>